<dbReference type="EMBL" id="KZ613473">
    <property type="protein sequence ID" value="PMD24324.1"/>
    <property type="molecule type" value="Genomic_DNA"/>
</dbReference>
<dbReference type="Pfam" id="PF12796">
    <property type="entry name" value="Ank_2"/>
    <property type="match status" value="2"/>
</dbReference>
<dbReference type="Pfam" id="PF00023">
    <property type="entry name" value="Ank"/>
    <property type="match status" value="2"/>
</dbReference>
<gene>
    <name evidence="6" type="ORF">NA56DRAFT_700810</name>
</gene>
<dbReference type="InterPro" id="IPR002110">
    <property type="entry name" value="Ankyrin_rpt"/>
</dbReference>
<keyword evidence="4" id="KW-0175">Coiled coil</keyword>
<protein>
    <submittedName>
        <fullName evidence="6">Ankyrin</fullName>
    </submittedName>
</protein>
<feature type="compositionally biased region" description="Basic and acidic residues" evidence="5">
    <location>
        <begin position="657"/>
        <end position="668"/>
    </location>
</feature>
<dbReference type="SUPFAM" id="SSF48403">
    <property type="entry name" value="Ankyrin repeat"/>
    <property type="match status" value="3"/>
</dbReference>
<feature type="coiled-coil region" evidence="4">
    <location>
        <begin position="1020"/>
        <end position="1047"/>
    </location>
</feature>
<feature type="repeat" description="ANK" evidence="3">
    <location>
        <begin position="812"/>
        <end position="844"/>
    </location>
</feature>
<feature type="compositionally biased region" description="Basic and acidic residues" evidence="5">
    <location>
        <begin position="610"/>
        <end position="627"/>
    </location>
</feature>
<keyword evidence="1" id="KW-0677">Repeat</keyword>
<feature type="repeat" description="ANK" evidence="3">
    <location>
        <begin position="689"/>
        <end position="711"/>
    </location>
</feature>
<dbReference type="STRING" id="1745343.A0A2J6QDI2"/>
<evidence type="ECO:0000256" key="4">
    <source>
        <dbReference type="SAM" id="Coils"/>
    </source>
</evidence>
<dbReference type="OrthoDB" id="539213at2759"/>
<dbReference type="Pfam" id="PF26128">
    <property type="entry name" value="Gad2"/>
    <property type="match status" value="1"/>
</dbReference>
<evidence type="ECO:0000313" key="6">
    <source>
        <dbReference type="EMBL" id="PMD24324.1"/>
    </source>
</evidence>
<keyword evidence="2 3" id="KW-0040">ANK repeat</keyword>
<accession>A0A2J6QDI2</accession>
<evidence type="ECO:0000313" key="7">
    <source>
        <dbReference type="Proteomes" id="UP000235672"/>
    </source>
</evidence>
<dbReference type="PANTHER" id="PTHR24123:SF33">
    <property type="entry name" value="PROTEIN HOS4"/>
    <property type="match status" value="1"/>
</dbReference>
<dbReference type="PANTHER" id="PTHR24123">
    <property type="entry name" value="ANKYRIN REPEAT-CONTAINING"/>
    <property type="match status" value="1"/>
</dbReference>
<proteinExistence type="predicted"/>
<feature type="region of interest" description="Disordered" evidence="5">
    <location>
        <begin position="657"/>
        <end position="676"/>
    </location>
</feature>
<dbReference type="Gene3D" id="1.25.40.20">
    <property type="entry name" value="Ankyrin repeat-containing domain"/>
    <property type="match status" value="5"/>
</dbReference>
<name>A0A2J6QDI2_9HELO</name>
<dbReference type="SMART" id="SM00248">
    <property type="entry name" value="ANK"/>
    <property type="match status" value="10"/>
</dbReference>
<keyword evidence="7" id="KW-1185">Reference proteome</keyword>
<dbReference type="InterPro" id="IPR051165">
    <property type="entry name" value="Multifunctional_ANK_Repeat"/>
</dbReference>
<dbReference type="InterPro" id="IPR036770">
    <property type="entry name" value="Ankyrin_rpt-contain_sf"/>
</dbReference>
<dbReference type="PROSITE" id="PS50297">
    <property type="entry name" value="ANK_REP_REGION"/>
    <property type="match status" value="5"/>
</dbReference>
<feature type="region of interest" description="Disordered" evidence="5">
    <location>
        <begin position="600"/>
        <end position="648"/>
    </location>
</feature>
<evidence type="ECO:0000256" key="5">
    <source>
        <dbReference type="SAM" id="MobiDB-lite"/>
    </source>
</evidence>
<organism evidence="6 7">
    <name type="scientific">Hyaloscypha hepaticicola</name>
    <dbReference type="NCBI Taxonomy" id="2082293"/>
    <lineage>
        <taxon>Eukaryota</taxon>
        <taxon>Fungi</taxon>
        <taxon>Dikarya</taxon>
        <taxon>Ascomycota</taxon>
        <taxon>Pezizomycotina</taxon>
        <taxon>Leotiomycetes</taxon>
        <taxon>Helotiales</taxon>
        <taxon>Hyaloscyphaceae</taxon>
        <taxon>Hyaloscypha</taxon>
    </lineage>
</organism>
<feature type="repeat" description="ANK" evidence="3">
    <location>
        <begin position="576"/>
        <end position="600"/>
    </location>
</feature>
<dbReference type="PROSITE" id="PS50088">
    <property type="entry name" value="ANK_REPEAT"/>
    <property type="match status" value="5"/>
</dbReference>
<evidence type="ECO:0000256" key="1">
    <source>
        <dbReference type="ARBA" id="ARBA00022737"/>
    </source>
</evidence>
<dbReference type="Proteomes" id="UP000235672">
    <property type="component" value="Unassembled WGS sequence"/>
</dbReference>
<evidence type="ECO:0000256" key="2">
    <source>
        <dbReference type="ARBA" id="ARBA00023043"/>
    </source>
</evidence>
<sequence>MAPLTESIDPIELPDPSVWSVKKFIPDLVAHPDTPVPKILEQYKAFEADLRRAYAQQPNHQALKDGKTNLIPVFNDGNEEYLKVRARSLDSESDDEKSRYIMDLKDEDRKPDGASAVVSSFKDFQQNFNFFSESSLSDLDWNNVVAAGSSVTTALLPVPKKWAGSKRSMREYYHQHLAPASDVDLFLYGLNEEQALEKIKQIERNIKDSILHETTTIRTKNAITIASQYPTRHVQIVLRLYDSISQIITGFDVDCACVAYDGSQVYAAPRALAAFVTQCNTIDLTRRSPSYENRLSKYSRRGFEVHWPLLDRTRIDPTIFERSFGSTQGLARLLILEKLPKSVDRENYMDQRRAERGRPALHRNYYRKMGGNIKDQEEDDIAEWADHEEVASYHTMTVPYGPKYHASRINRLLYAKDLLLNAEWNKPEDREVHLHRHPCFIGTAEEVLQDCCGYCPVPKTDEEIDVAEEEAKVYISGQLKFITDDPGRQEIGSFNPITDDEWTTMAYVGDTARLCQAIVEGDLEHVEDWCSQEGVDVNRRDYTGRTPLHLAVMASTVEIVQCLIDHGARLVARLVDGRTALHLAAARGSKEMVKALMDRSLANEEEQEERIEARRAARKAEKAKADDEMSDTGSEASEITLDSEESDSMTMGSFVKIDDAQEKPHDDGVPEDSTDEPDFYEVDVIAWDYGLSPLHLAILNGHLEIIDLLVSEYGADVLLPVKLVDPGSKNARGAIMTILLAMTLPTEKAKEVVKLLLELGASSAQADMNHISTLHCVVAQDNHEILDILLAKDRPVALSVINWMSTPQWSNQGDSPLTTAIKMGHQDMVSKLLAIGAKPEISFDSWIKTYLEKNPWARNQSPEDTKKQFNSTVIQPVISAAAKELGKTVEALVSHGANPSTLERSAYNVVQTPDNARHTVPESLLDIIQKKLRALKDWQNPTDKAPQQFLPSFMYSCQPVQCRPKTPEKLRNEASYMEGLKPGTYVFWTAQQDYQATKQANDKEWEAYENYVPPEAEKGLEEKKLAVAKLIEELEHAEKTLIEAGAKTFAQLYPDIPKKDEFNQHFYPQPTPTFYATTQRFRIPDLNDIKKEGYSKLFEAAFNNDLETIKALTLGKWASKEDMPLNSPLKIAVQDGNGFSPFSIAVLRGHRELARKIVEICATQYHKDDGLSSQQRFRTAADSDDEDLDSDNEDGLPIFSELVSDKFTIDNLGEVSNIVKSDVLPLTMIEWACAGQRFFDSENSKQAGETSLLQHAVEEEDMDLLKFIIELGGEQKALLAEEEDDLKCYTIDRAVFYTAIRLGRTAMLAEMIKTTGVGLPLNELIAKSGVELKTKPRYYQGLSVGGKKRADWAQAPGSHQHIIEEKTPPLLQAAKFGSIESFEWFMSDAPMRRYKEFAEKNSHDKRIKTLEQAKGFDKTINSWLTAKTELVLHCAILYNPNKKNEHPEYLALIKHIISVLPDSLEQKTSEGWTPLHLAVYIHREDVVSYLISIGANQRSRDKAGRNMAHSVLVTQNHWAARTKAKEIKELLELFDKDALKEMLLERCNQAPGALTPLAYWMAKNNGSYKKDKVVKVLTSYSSGEELEMINGEGDLPLHVAIKQGLSTITAFLVSLNPSLLHRENSTGRTTLEMSRDIYIASQVNNPPNINKFIWHNHHYPGQHDNSTVVNRAPETFIVKKGPEESKKRTWEICVERDKSLGERKRRLVSLFEANEVARRVAGLKRGGGGIFNAGVAQAFKMDIASEWASLL</sequence>
<dbReference type="PRINTS" id="PR01415">
    <property type="entry name" value="ANKYRIN"/>
</dbReference>
<reference evidence="6 7" key="1">
    <citation type="submission" date="2016-05" db="EMBL/GenBank/DDBJ databases">
        <title>A degradative enzymes factory behind the ericoid mycorrhizal symbiosis.</title>
        <authorList>
            <consortium name="DOE Joint Genome Institute"/>
            <person name="Martino E."/>
            <person name="Morin E."/>
            <person name="Grelet G."/>
            <person name="Kuo A."/>
            <person name="Kohler A."/>
            <person name="Daghino S."/>
            <person name="Barry K."/>
            <person name="Choi C."/>
            <person name="Cichocki N."/>
            <person name="Clum A."/>
            <person name="Copeland A."/>
            <person name="Hainaut M."/>
            <person name="Haridas S."/>
            <person name="Labutti K."/>
            <person name="Lindquist E."/>
            <person name="Lipzen A."/>
            <person name="Khouja H.-R."/>
            <person name="Murat C."/>
            <person name="Ohm R."/>
            <person name="Olson A."/>
            <person name="Spatafora J."/>
            <person name="Veneault-Fourrey C."/>
            <person name="Henrissat B."/>
            <person name="Grigoriev I."/>
            <person name="Martin F."/>
            <person name="Perotto S."/>
        </authorList>
    </citation>
    <scope>NUCLEOTIDE SEQUENCE [LARGE SCALE GENOMIC DNA]</scope>
    <source>
        <strain evidence="6 7">UAMH 7357</strain>
    </source>
</reference>
<feature type="repeat" description="ANK" evidence="3">
    <location>
        <begin position="1470"/>
        <end position="1502"/>
    </location>
</feature>
<evidence type="ECO:0000256" key="3">
    <source>
        <dbReference type="PROSITE-ProRule" id="PRU00023"/>
    </source>
</evidence>
<feature type="repeat" description="ANK" evidence="3">
    <location>
        <begin position="543"/>
        <end position="570"/>
    </location>
</feature>